<dbReference type="Proteomes" id="UP000001307">
    <property type="component" value="Unassembled WGS sequence"/>
</dbReference>
<reference evidence="6" key="1">
    <citation type="journal article" date="2010" name="Science">
        <title>Plasticity of animal genome architecture unmasked by rapid evolution of a pelagic tunicate.</title>
        <authorList>
            <person name="Denoeud F."/>
            <person name="Henriet S."/>
            <person name="Mungpakdee S."/>
            <person name="Aury J.M."/>
            <person name="Da Silva C."/>
            <person name="Brinkmann H."/>
            <person name="Mikhaleva J."/>
            <person name="Olsen L.C."/>
            <person name="Jubin C."/>
            <person name="Canestro C."/>
            <person name="Bouquet J.M."/>
            <person name="Danks G."/>
            <person name="Poulain J."/>
            <person name="Campsteijn C."/>
            <person name="Adamski M."/>
            <person name="Cross I."/>
            <person name="Yadetie F."/>
            <person name="Muffato M."/>
            <person name="Louis A."/>
            <person name="Butcher S."/>
            <person name="Tsagkogeorga G."/>
            <person name="Konrad A."/>
            <person name="Singh S."/>
            <person name="Jensen M.F."/>
            <person name="Cong E.H."/>
            <person name="Eikeseth-Otteraa H."/>
            <person name="Noel B."/>
            <person name="Anthouard V."/>
            <person name="Porcel B.M."/>
            <person name="Kachouri-Lafond R."/>
            <person name="Nishino A."/>
            <person name="Ugolini M."/>
            <person name="Chourrout P."/>
            <person name="Nishida H."/>
            <person name="Aasland R."/>
            <person name="Huzurbazar S."/>
            <person name="Westhof E."/>
            <person name="Delsuc F."/>
            <person name="Lehrach H."/>
            <person name="Reinhardt R."/>
            <person name="Weissenbach J."/>
            <person name="Roy S.W."/>
            <person name="Artiguenave F."/>
            <person name="Postlethwait J.H."/>
            <person name="Manak J.R."/>
            <person name="Thompson E.M."/>
            <person name="Jaillon O."/>
            <person name="Du Pasquier L."/>
            <person name="Boudinot P."/>
            <person name="Liberles D.A."/>
            <person name="Volff J.N."/>
            <person name="Philippe H."/>
            <person name="Lenhard B."/>
            <person name="Roest Crollius H."/>
            <person name="Wincker P."/>
            <person name="Chourrout D."/>
        </authorList>
    </citation>
    <scope>NUCLEOTIDE SEQUENCE [LARGE SCALE GENOMIC DNA]</scope>
</reference>
<protein>
    <recommendedName>
        <fullName evidence="5">RRM domain-containing protein</fullName>
    </recommendedName>
</protein>
<feature type="compositionally biased region" description="Gly residues" evidence="4">
    <location>
        <begin position="333"/>
        <end position="367"/>
    </location>
</feature>
<dbReference type="InterPro" id="IPR035979">
    <property type="entry name" value="RBD_domain_sf"/>
</dbReference>
<feature type="region of interest" description="Disordered" evidence="4">
    <location>
        <begin position="333"/>
        <end position="373"/>
    </location>
</feature>
<dbReference type="GO" id="GO:0000785">
    <property type="term" value="C:chromatin"/>
    <property type="evidence" value="ECO:0007669"/>
    <property type="project" value="TreeGrafter"/>
</dbReference>
<evidence type="ECO:0000256" key="4">
    <source>
        <dbReference type="SAM" id="MobiDB-lite"/>
    </source>
</evidence>
<dbReference type="PANTHER" id="PTHR48033:SF10">
    <property type="entry name" value="RNA-BINDING PROTEIN SQUID"/>
    <property type="match status" value="1"/>
</dbReference>
<dbReference type="AlphaFoldDB" id="E4WVE5"/>
<dbReference type="InParanoid" id="E4WVE5"/>
<gene>
    <name evidence="6" type="ORF">GSOID_T00008851001</name>
</gene>
<evidence type="ECO:0000313" key="7">
    <source>
        <dbReference type="Proteomes" id="UP000001307"/>
    </source>
</evidence>
<dbReference type="InterPro" id="IPR000504">
    <property type="entry name" value="RRM_dom"/>
</dbReference>
<organism evidence="6">
    <name type="scientific">Oikopleura dioica</name>
    <name type="common">Tunicate</name>
    <dbReference type="NCBI Taxonomy" id="34765"/>
    <lineage>
        <taxon>Eukaryota</taxon>
        <taxon>Metazoa</taxon>
        <taxon>Chordata</taxon>
        <taxon>Tunicata</taxon>
        <taxon>Appendicularia</taxon>
        <taxon>Copelata</taxon>
        <taxon>Oikopleuridae</taxon>
        <taxon>Oikopleura</taxon>
    </lineage>
</organism>
<keyword evidence="7" id="KW-1185">Reference proteome</keyword>
<evidence type="ECO:0000256" key="1">
    <source>
        <dbReference type="ARBA" id="ARBA00004123"/>
    </source>
</evidence>
<dbReference type="EMBL" id="FN653017">
    <property type="protein sequence ID" value="CBY21098.1"/>
    <property type="molecule type" value="Genomic_DNA"/>
</dbReference>
<proteinExistence type="predicted"/>
<sequence length="373" mass="37410">MSYDGGYGSFGGASASAGQADYSGGATTYGAGAAVGVDSSTYGAPAQPGYNGGGAQGAYGAGATQGGFSAGGAQGGYAAGGSTGGYGAQGGYNAVGGDAPQAAIQIKSNPKDGQLINSPDSPNNQKMFIGGVSKQTTTASLRAHFEQFGAVKDVEIKSDPTTGLSRGFGFVLFELPESVNAVMEAGQQFLDGKRIDPKPAEKRNCKVFIGGISPSTASETVQELMETFGQVDNFERRTDRNRGTLQPFAFCTFKDDAVASSLAKTRWVEIEGKRCEVKLSIENKQKLFNQGYGGQQGGYGGYQQGGGYGGGYGQQGGYGGGYGGYGGPGFGGPPGDGGFGGPGGFRGGPGGRGGGPMRGGRGGGRGVGRPSPY</sequence>
<dbReference type="OrthoDB" id="1875751at2759"/>
<dbReference type="GO" id="GO:0010468">
    <property type="term" value="P:regulation of gene expression"/>
    <property type="evidence" value="ECO:0007669"/>
    <property type="project" value="TreeGrafter"/>
</dbReference>
<dbReference type="GO" id="GO:0003723">
    <property type="term" value="F:RNA binding"/>
    <property type="evidence" value="ECO:0007669"/>
    <property type="project" value="UniProtKB-UniRule"/>
</dbReference>
<dbReference type="PROSITE" id="PS50102">
    <property type="entry name" value="RRM"/>
    <property type="match status" value="2"/>
</dbReference>
<dbReference type="GO" id="GO:0005654">
    <property type="term" value="C:nucleoplasm"/>
    <property type="evidence" value="ECO:0007669"/>
    <property type="project" value="TreeGrafter"/>
</dbReference>
<dbReference type="PANTHER" id="PTHR48033">
    <property type="entry name" value="RNA-BINDING (RRM/RBD/RNP MOTIFS) FAMILY PROTEIN"/>
    <property type="match status" value="1"/>
</dbReference>
<name>E4WVE5_OIKDI</name>
<comment type="subcellular location">
    <subcellularLocation>
        <location evidence="1">Nucleus</location>
    </subcellularLocation>
</comment>
<dbReference type="SUPFAM" id="SSF54928">
    <property type="entry name" value="RNA-binding domain, RBD"/>
    <property type="match status" value="2"/>
</dbReference>
<feature type="domain" description="RRM" evidence="5">
    <location>
        <begin position="205"/>
        <end position="284"/>
    </location>
</feature>
<keyword evidence="2" id="KW-0539">Nucleus</keyword>
<evidence type="ECO:0000256" key="3">
    <source>
        <dbReference type="PROSITE-ProRule" id="PRU00176"/>
    </source>
</evidence>
<dbReference type="Gene3D" id="3.30.70.330">
    <property type="match status" value="2"/>
</dbReference>
<dbReference type="InterPro" id="IPR012677">
    <property type="entry name" value="Nucleotide-bd_a/b_plait_sf"/>
</dbReference>
<evidence type="ECO:0000313" key="6">
    <source>
        <dbReference type="EMBL" id="CBY21098.1"/>
    </source>
</evidence>
<feature type="domain" description="RRM" evidence="5">
    <location>
        <begin position="125"/>
        <end position="202"/>
    </location>
</feature>
<accession>E4WVE5</accession>
<dbReference type="Pfam" id="PF00076">
    <property type="entry name" value="RRM_1"/>
    <property type="match status" value="2"/>
</dbReference>
<dbReference type="SMART" id="SM00360">
    <property type="entry name" value="RRM"/>
    <property type="match status" value="2"/>
</dbReference>
<evidence type="ECO:0000256" key="2">
    <source>
        <dbReference type="ARBA" id="ARBA00023242"/>
    </source>
</evidence>
<evidence type="ECO:0000259" key="5">
    <source>
        <dbReference type="PROSITE" id="PS50102"/>
    </source>
</evidence>
<keyword evidence="3" id="KW-0694">RNA-binding</keyword>